<dbReference type="Proteomes" id="UP000031641">
    <property type="component" value="Chromosome"/>
</dbReference>
<dbReference type="AlphaFoldDB" id="A0A077L7G1"/>
<sequence length="517" mass="61869">MKNKLFPEYLKNISQKETEFFEYKNNHILGKIGPNFNCFNEVTIELLSYAIVNILKSKNLDIKLLIANDGLSKYASFFEKKIANIISYYTQKIYCFKNHTPVSEAFFKYTNLITESFGMIIYFHKFSEDNKFAISFFNKNNDPLSEEIIKEIIKEYKKININDNKNTTNDLNFLNFDKLLKEYTDFLIKKNFTKDANHLLNIGIIYSSLQNTFIKKILGKNDIAYKVFKKNFKKDKPLLINFSFFYFKSLKNIDYIIKFSYDYKKLYLYKRNYSKKTSLCFELVDITDLICNYLSFTNTILNTNRNFSPIKKIYSNNLVKKEYILSIASYFKLDFQINWLFRPNLINDENSIYFDEENNVYLFNSKKIGYDAFSFFTVLIDMLNYYKTQGMKYEDICSQNLSFIDQLKITEFEIHCIKENVINFETKLFIQDNISLIKVNSIENVKEYYKNEFQKYIAKFNFEQSEWMSIKYDFKNEKLIFLVCETKKTNGNLAKKIKKYMKKFTKKYNKPLIKLGD</sequence>
<evidence type="ECO:0000313" key="1">
    <source>
        <dbReference type="EMBL" id="BAP39756.1"/>
    </source>
</evidence>
<keyword evidence="2" id="KW-1185">Reference proteome</keyword>
<evidence type="ECO:0000313" key="2">
    <source>
        <dbReference type="Proteomes" id="UP000031641"/>
    </source>
</evidence>
<gene>
    <name evidence="1" type="ORF">MCAN360_0714</name>
</gene>
<proteinExistence type="predicted"/>
<reference evidence="2" key="1">
    <citation type="journal article" date="2014" name="Genome Announc.">
        <title>Complete Genome Sequence of Mycoplasma canadense Strain HAZ 360_1 from Bovine Mastitic Milk in Japan.</title>
        <authorList>
            <person name="Hata E."/>
        </authorList>
    </citation>
    <scope>NUCLEOTIDE SEQUENCE [LARGE SCALE GENOMIC DNA]</scope>
    <source>
        <strain evidence="2">HAZ360_1</strain>
    </source>
</reference>
<dbReference type="KEGG" id="mcan:MCAN360_0714"/>
<protein>
    <submittedName>
        <fullName evidence="1">Uncharacterized protein</fullName>
    </submittedName>
</protein>
<organism evidence="1 2">
    <name type="scientific">Metamycoplasma canadense</name>
    <dbReference type="NCBI Taxonomy" id="29554"/>
    <lineage>
        <taxon>Bacteria</taxon>
        <taxon>Bacillati</taxon>
        <taxon>Mycoplasmatota</taxon>
        <taxon>Mycoplasmoidales</taxon>
        <taxon>Metamycoplasmataceae</taxon>
        <taxon>Metamycoplasma</taxon>
    </lineage>
</organism>
<dbReference type="OrthoDB" id="401385at2"/>
<dbReference type="RefSeq" id="WP_045434205.1">
    <property type="nucleotide sequence ID" value="NZ_AP014631.1"/>
</dbReference>
<dbReference type="HOGENOM" id="CLU_501364_0_0_14"/>
<dbReference type="EMBL" id="AP014631">
    <property type="protein sequence ID" value="BAP39756.1"/>
    <property type="molecule type" value="Genomic_DNA"/>
</dbReference>
<name>A0A077L7G1_9BACT</name>
<accession>A0A077L7G1</accession>
<dbReference type="STRING" id="29554.MCAN360_0714"/>